<evidence type="ECO:0000256" key="1">
    <source>
        <dbReference type="ARBA" id="ARBA00004141"/>
    </source>
</evidence>
<feature type="transmembrane region" description="Helical" evidence="7">
    <location>
        <begin position="204"/>
        <end position="229"/>
    </location>
</feature>
<feature type="transmembrane region" description="Helical" evidence="7">
    <location>
        <begin position="46"/>
        <end position="64"/>
    </location>
</feature>
<evidence type="ECO:0000313" key="9">
    <source>
        <dbReference type="EMBL" id="ODV64278.1"/>
    </source>
</evidence>
<feature type="transmembrane region" description="Helical" evidence="7">
    <location>
        <begin position="85"/>
        <end position="105"/>
    </location>
</feature>
<dbReference type="InterPro" id="IPR050846">
    <property type="entry name" value="TLCD"/>
</dbReference>
<dbReference type="GO" id="GO:0005783">
    <property type="term" value="C:endoplasmic reticulum"/>
    <property type="evidence" value="ECO:0007669"/>
    <property type="project" value="TreeGrafter"/>
</dbReference>
<accession>A0A1D2VRR8</accession>
<dbReference type="FunCoup" id="A0A1D2VRR8">
    <property type="interactions" value="85"/>
</dbReference>
<sequence length="345" mass="39941">MPKYYYQEDYFLKFSPLYNQYQQVGLTNEVDTLDSLKYYKLHLHEILFSVLFYSICFYLSPIILKYLLKENYTKLKKSTKVNFDIHFVSMIQCIISNLIIMPLFQDPDLKAKRFTNYTPYAGLVSSLTIGYFIWDLIMCIFYFKLFGFGFLLHAVSSLIVFTSTLKPFLMYWIPRFLIFELSSPFVNINWFVNKLPSDFVPLKVQIINGLLLIVTFFSVRIVWGFYAAYKVIEDFCFNWEKLDLISRSLGVFVMALNIGLDILNVFWFQKMISIAIKHIRGDTKKKGSHSASKLQSIVKEKSDLKETQECSDSSTSLSSASSASSSSSNSSVSASFVKTSRNRKT</sequence>
<dbReference type="Pfam" id="PF03798">
    <property type="entry name" value="TRAM_LAG1_CLN8"/>
    <property type="match status" value="1"/>
</dbReference>
<feature type="compositionally biased region" description="Low complexity" evidence="6">
    <location>
        <begin position="311"/>
        <end position="335"/>
    </location>
</feature>
<organism evidence="9 10">
    <name type="scientific">Ascoidea rubescens DSM 1968</name>
    <dbReference type="NCBI Taxonomy" id="1344418"/>
    <lineage>
        <taxon>Eukaryota</taxon>
        <taxon>Fungi</taxon>
        <taxon>Dikarya</taxon>
        <taxon>Ascomycota</taxon>
        <taxon>Saccharomycotina</taxon>
        <taxon>Saccharomycetes</taxon>
        <taxon>Ascoideaceae</taxon>
        <taxon>Ascoidea</taxon>
    </lineage>
</organism>
<dbReference type="GO" id="GO:0016020">
    <property type="term" value="C:membrane"/>
    <property type="evidence" value="ECO:0007669"/>
    <property type="project" value="UniProtKB-SubCell"/>
</dbReference>
<evidence type="ECO:0000256" key="6">
    <source>
        <dbReference type="SAM" id="MobiDB-lite"/>
    </source>
</evidence>
<dbReference type="InterPro" id="IPR006634">
    <property type="entry name" value="TLC-dom"/>
</dbReference>
<dbReference type="PROSITE" id="PS50922">
    <property type="entry name" value="TLC"/>
    <property type="match status" value="1"/>
</dbReference>
<feature type="transmembrane region" description="Helical" evidence="7">
    <location>
        <begin position="169"/>
        <end position="192"/>
    </location>
</feature>
<keyword evidence="3 7" id="KW-1133">Transmembrane helix</keyword>
<dbReference type="GO" id="GO:0055088">
    <property type="term" value="P:lipid homeostasis"/>
    <property type="evidence" value="ECO:0007669"/>
    <property type="project" value="TreeGrafter"/>
</dbReference>
<evidence type="ECO:0000256" key="2">
    <source>
        <dbReference type="ARBA" id="ARBA00022692"/>
    </source>
</evidence>
<dbReference type="InParanoid" id="A0A1D2VRR8"/>
<dbReference type="AlphaFoldDB" id="A0A1D2VRR8"/>
<dbReference type="GeneID" id="30964907"/>
<feature type="region of interest" description="Disordered" evidence="6">
    <location>
        <begin position="300"/>
        <end position="345"/>
    </location>
</feature>
<feature type="domain" description="TLC" evidence="8">
    <location>
        <begin position="78"/>
        <end position="280"/>
    </location>
</feature>
<gene>
    <name evidence="9" type="ORF">ASCRUDRAFT_6124</name>
</gene>
<protein>
    <submittedName>
        <fullName evidence="9">DUF887-domain-containing protein</fullName>
    </submittedName>
</protein>
<reference evidence="10" key="1">
    <citation type="submission" date="2016-05" db="EMBL/GenBank/DDBJ databases">
        <title>Comparative genomics of biotechnologically important yeasts.</title>
        <authorList>
            <consortium name="DOE Joint Genome Institute"/>
            <person name="Riley R."/>
            <person name="Haridas S."/>
            <person name="Wolfe K.H."/>
            <person name="Lopes M.R."/>
            <person name="Hittinger C.T."/>
            <person name="Goker M."/>
            <person name="Salamov A."/>
            <person name="Wisecaver J."/>
            <person name="Long T.M."/>
            <person name="Aerts A.L."/>
            <person name="Barry K."/>
            <person name="Choi C."/>
            <person name="Clum A."/>
            <person name="Coughlan A.Y."/>
            <person name="Deshpande S."/>
            <person name="Douglass A.P."/>
            <person name="Hanson S.J."/>
            <person name="Klenk H.-P."/>
            <person name="Labutti K."/>
            <person name="Lapidus A."/>
            <person name="Lindquist E."/>
            <person name="Lipzen A."/>
            <person name="Meier-Kolthoff J.P."/>
            <person name="Ohm R.A."/>
            <person name="Otillar R.P."/>
            <person name="Pangilinan J."/>
            <person name="Peng Y."/>
            <person name="Rokas A."/>
            <person name="Rosa C.A."/>
            <person name="Scheuner C."/>
            <person name="Sibirny A.A."/>
            <person name="Slot J.C."/>
            <person name="Stielow J.B."/>
            <person name="Sun H."/>
            <person name="Kurtzman C.P."/>
            <person name="Blackwell M."/>
            <person name="Grigoriev I.V."/>
            <person name="Jeffries T.W."/>
        </authorList>
    </citation>
    <scope>NUCLEOTIDE SEQUENCE [LARGE SCALE GENOMIC DNA]</scope>
    <source>
        <strain evidence="10">DSM 1968</strain>
    </source>
</reference>
<evidence type="ECO:0000256" key="7">
    <source>
        <dbReference type="SAM" id="Phobius"/>
    </source>
</evidence>
<evidence type="ECO:0000259" key="8">
    <source>
        <dbReference type="PROSITE" id="PS50922"/>
    </source>
</evidence>
<name>A0A1D2VRR8_9ASCO</name>
<keyword evidence="2 5" id="KW-0812">Transmembrane</keyword>
<dbReference type="OrthoDB" id="10266980at2759"/>
<keyword evidence="10" id="KW-1185">Reference proteome</keyword>
<comment type="subcellular location">
    <subcellularLocation>
        <location evidence="1">Membrane</location>
        <topology evidence="1">Multi-pass membrane protein</topology>
    </subcellularLocation>
</comment>
<dbReference type="Proteomes" id="UP000095038">
    <property type="component" value="Unassembled WGS sequence"/>
</dbReference>
<keyword evidence="4 5" id="KW-0472">Membrane</keyword>
<dbReference type="STRING" id="1344418.A0A1D2VRR8"/>
<dbReference type="RefSeq" id="XP_020050585.1">
    <property type="nucleotide sequence ID" value="XM_020191271.1"/>
</dbReference>
<evidence type="ECO:0000256" key="3">
    <source>
        <dbReference type="ARBA" id="ARBA00022989"/>
    </source>
</evidence>
<feature type="transmembrane region" description="Helical" evidence="7">
    <location>
        <begin position="117"/>
        <end position="134"/>
    </location>
</feature>
<proteinExistence type="predicted"/>
<dbReference type="EMBL" id="KV454475">
    <property type="protein sequence ID" value="ODV64278.1"/>
    <property type="molecule type" value="Genomic_DNA"/>
</dbReference>
<dbReference type="PANTHER" id="PTHR13439">
    <property type="entry name" value="CT120 PROTEIN"/>
    <property type="match status" value="1"/>
</dbReference>
<evidence type="ECO:0000256" key="5">
    <source>
        <dbReference type="PROSITE-ProRule" id="PRU00205"/>
    </source>
</evidence>
<dbReference type="SMART" id="SM00724">
    <property type="entry name" value="TLC"/>
    <property type="match status" value="1"/>
</dbReference>
<feature type="transmembrane region" description="Helical" evidence="7">
    <location>
        <begin position="141"/>
        <end position="163"/>
    </location>
</feature>
<evidence type="ECO:0000256" key="4">
    <source>
        <dbReference type="ARBA" id="ARBA00023136"/>
    </source>
</evidence>
<dbReference type="PANTHER" id="PTHR13439:SF0">
    <property type="entry name" value="TOPOISOMERASE I DAMAGE AFFECTED PROTEIN 4"/>
    <property type="match status" value="1"/>
</dbReference>
<feature type="transmembrane region" description="Helical" evidence="7">
    <location>
        <begin position="249"/>
        <end position="268"/>
    </location>
</feature>
<evidence type="ECO:0000313" key="10">
    <source>
        <dbReference type="Proteomes" id="UP000095038"/>
    </source>
</evidence>